<reference evidence="1 2" key="1">
    <citation type="submission" date="2015-10" db="EMBL/GenBank/DDBJ databases">
        <title>Full genome of DAOMC 229536 Phialocephala scopiformis, a fungal endophyte of spruce producing the potent anti-insectan compound rugulosin.</title>
        <authorList>
            <consortium name="DOE Joint Genome Institute"/>
            <person name="Walker A.K."/>
            <person name="Frasz S.L."/>
            <person name="Seifert K.A."/>
            <person name="Miller J.D."/>
            <person name="Mondo S.J."/>
            <person name="Labutti K."/>
            <person name="Lipzen A."/>
            <person name="Dockter R."/>
            <person name="Kennedy M."/>
            <person name="Grigoriev I.V."/>
            <person name="Spatafora J.W."/>
        </authorList>
    </citation>
    <scope>NUCLEOTIDE SEQUENCE [LARGE SCALE GENOMIC DNA]</scope>
    <source>
        <strain evidence="1 2">CBS 120377</strain>
    </source>
</reference>
<keyword evidence="2" id="KW-1185">Reference proteome</keyword>
<gene>
    <name evidence="1" type="ORF">LY89DRAFT_457542</name>
</gene>
<accession>A0A194XHP5</accession>
<proteinExistence type="predicted"/>
<dbReference type="EMBL" id="KQ947410">
    <property type="protein sequence ID" value="KUJ19656.1"/>
    <property type="molecule type" value="Genomic_DNA"/>
</dbReference>
<dbReference type="KEGG" id="psco:LY89DRAFT_457542"/>
<evidence type="ECO:0000313" key="1">
    <source>
        <dbReference type="EMBL" id="KUJ19656.1"/>
    </source>
</evidence>
<evidence type="ECO:0000313" key="2">
    <source>
        <dbReference type="Proteomes" id="UP000070700"/>
    </source>
</evidence>
<dbReference type="AlphaFoldDB" id="A0A194XHP5"/>
<dbReference type="GeneID" id="28817379"/>
<dbReference type="RefSeq" id="XP_018074011.1">
    <property type="nucleotide sequence ID" value="XM_018207653.1"/>
</dbReference>
<dbReference type="InParanoid" id="A0A194XHP5"/>
<name>A0A194XHP5_MOLSC</name>
<organism evidence="1 2">
    <name type="scientific">Mollisia scopiformis</name>
    <name type="common">Conifer needle endophyte fungus</name>
    <name type="synonym">Phialocephala scopiformis</name>
    <dbReference type="NCBI Taxonomy" id="149040"/>
    <lineage>
        <taxon>Eukaryota</taxon>
        <taxon>Fungi</taxon>
        <taxon>Dikarya</taxon>
        <taxon>Ascomycota</taxon>
        <taxon>Pezizomycotina</taxon>
        <taxon>Leotiomycetes</taxon>
        <taxon>Helotiales</taxon>
        <taxon>Mollisiaceae</taxon>
        <taxon>Mollisia</taxon>
    </lineage>
</organism>
<protein>
    <submittedName>
        <fullName evidence="1">Uncharacterized protein</fullName>
    </submittedName>
</protein>
<dbReference type="Proteomes" id="UP000070700">
    <property type="component" value="Unassembled WGS sequence"/>
</dbReference>
<sequence>MHSLNHLLNCVRARLSTKETSIKPKDPETPAENILHNRKTSNNDSIKSDFAKMEEERIALARAQTTLDFYGHLKALDKVHLDMKPDPTLVDEFGRMFTYALLREAKDPKKVFQIERFVELHRRATEFWFKYGEKRRENCKQPSNLLPTTLSPLGVEGSRVCQHTLTCQQGTLSSSRLKTNV</sequence>